<dbReference type="GeneID" id="3801756"/>
<dbReference type="AlphaFoldDB" id="A0A078KEK2"/>
<organism evidence="2 5">
    <name type="scientific">Plasmodium yoelii</name>
    <dbReference type="NCBI Taxonomy" id="5861"/>
    <lineage>
        <taxon>Eukaryota</taxon>
        <taxon>Sar</taxon>
        <taxon>Alveolata</taxon>
        <taxon>Apicomplexa</taxon>
        <taxon>Aconoidasida</taxon>
        <taxon>Haemosporida</taxon>
        <taxon>Plasmodiidae</taxon>
        <taxon>Plasmodium</taxon>
        <taxon>Plasmodium (Vinckeia)</taxon>
    </lineage>
</organism>
<dbReference type="RefSeq" id="XP_022813236.1">
    <property type="nucleotide sequence ID" value="XM_022956150.1"/>
</dbReference>
<dbReference type="InterPro" id="IPR006486">
    <property type="entry name" value="PYST_A"/>
</dbReference>
<evidence type="ECO:0000313" key="5">
    <source>
        <dbReference type="Proteomes" id="UP000072904"/>
    </source>
</evidence>
<evidence type="ECO:0000313" key="4">
    <source>
        <dbReference type="Proteomes" id="UP000072874"/>
    </source>
</evidence>
<dbReference type="VEuPathDB" id="PlasmoDB:Py17XNL_001002075"/>
<feature type="signal peptide" evidence="1">
    <location>
        <begin position="1"/>
        <end position="25"/>
    </location>
</feature>
<name>A0A078KEK2_PLAYE</name>
<dbReference type="VEuPathDB" id="PlasmoDB:PY17X_1001600"/>
<evidence type="ECO:0000313" key="3">
    <source>
        <dbReference type="EMBL" id="VTZ78753.1"/>
    </source>
</evidence>
<dbReference type="InterPro" id="IPR023393">
    <property type="entry name" value="START-like_dom_sf"/>
</dbReference>
<evidence type="ECO:0000256" key="1">
    <source>
        <dbReference type="SAM" id="SignalP"/>
    </source>
</evidence>
<keyword evidence="1" id="KW-0732">Signal</keyword>
<sequence>MSKWYITFCLFVLIVFGYMNNQVLSSSPTPYAATFISLNSNVDQGNDPENPILCSNPEEIRRATELMNEAVIHLQYHATSTDEYRLIYNSNNGASAYFKNHGGHTIIEKLNNKIPDSNKYNAIIKAICDLNRIKIVDGNVITGKVIRVYNPNLMLVQHRYRDLFGSTQKYFYALATKVEISENTTIIAYTSANINDHNCADKKFYQNTIVESANLFKTEVDSETDIRNGKLKKLFVNLLGFLIKKEDEHVDLTCVSSIYDNVSNAINPFTKMCRA</sequence>
<dbReference type="OMA" id="CASANIN"/>
<dbReference type="SUPFAM" id="SSF55961">
    <property type="entry name" value="Bet v1-like"/>
    <property type="match status" value="1"/>
</dbReference>
<dbReference type="EMBL" id="LK934638">
    <property type="protein sequence ID" value="CDU84857.1"/>
    <property type="molecule type" value="Genomic_DNA"/>
</dbReference>
<dbReference type="EMBL" id="LM993664">
    <property type="protein sequence ID" value="VTZ78753.1"/>
    <property type="molecule type" value="Genomic_DNA"/>
</dbReference>
<accession>A0A078KEK2</accession>
<proteinExistence type="predicted"/>
<evidence type="ECO:0000313" key="2">
    <source>
        <dbReference type="EMBL" id="CDU84857.1"/>
    </source>
</evidence>
<reference evidence="4 5" key="1">
    <citation type="journal article" date="2014" name="BMC Biol.">
        <title>A comprehensive evaluation of rodent malaria parasite genomes and gene expression.</title>
        <authorList>
            <person name="Otto T.D."/>
            <person name="Bohme U."/>
            <person name="Jackson A.P."/>
            <person name="Hunt M."/>
            <person name="Franke-Fayard B."/>
            <person name="Hoeijmakers W.A."/>
            <person name="Religa A.A."/>
            <person name="Robertson L."/>
            <person name="Sanders M."/>
            <person name="Ogun S.A."/>
            <person name="Cunningham D."/>
            <person name="Erhart A."/>
            <person name="Billker O."/>
            <person name="Khan S.M."/>
            <person name="Stunnenberg H.G."/>
            <person name="Langhorne J."/>
            <person name="Holder A.A."/>
            <person name="Waters A.P."/>
            <person name="Newbold C.I."/>
            <person name="Pain A."/>
            <person name="Berriman M."/>
            <person name="Janse C.J."/>
        </authorList>
    </citation>
    <scope>NUCLEOTIDE SEQUENCE [LARGE SCALE GENOMIC DNA]</scope>
    <source>
        <strain evidence="3 4">17X</strain>
        <strain evidence="2 5">YM</strain>
    </source>
</reference>
<reference evidence="3" key="2">
    <citation type="submission" date="2014-05" db="EMBL/GenBank/DDBJ databases">
        <authorList>
            <person name="Aslett M.A."/>
            <person name="De Silva N."/>
        </authorList>
    </citation>
    <scope>NUCLEOTIDE SEQUENCE</scope>
    <source>
        <strain evidence="3">17X</strain>
    </source>
</reference>
<reference evidence="3" key="4">
    <citation type="submission" date="2019-05" db="EMBL/GenBank/DDBJ databases">
        <authorList>
            <consortium name="Pathogen Informatics"/>
        </authorList>
    </citation>
    <scope>NUCLEOTIDE SEQUENCE</scope>
    <source>
        <strain evidence="3">17X</strain>
    </source>
</reference>
<dbReference type="Proteomes" id="UP000072904">
    <property type="component" value="Chromosome 10"/>
</dbReference>
<protein>
    <submittedName>
        <fullName evidence="2">Fam-a protein</fullName>
    </submittedName>
</protein>
<gene>
    <name evidence="3" type="ORF">PY17X_1001600</name>
    <name evidence="2" type="ORF">PYYM_1001600</name>
</gene>
<reference evidence="2" key="3">
    <citation type="submission" date="2014-05" db="EMBL/GenBank/DDBJ databases">
        <authorList>
            <person name="Aslett A.Martin."/>
            <person name="De Silva Nishadi"/>
        </authorList>
    </citation>
    <scope>NUCLEOTIDE SEQUENCE</scope>
    <source>
        <strain evidence="2">YM</strain>
    </source>
</reference>
<dbReference type="Gene3D" id="3.30.530.20">
    <property type="match status" value="1"/>
</dbReference>
<dbReference type="VEuPathDB" id="PlasmoDB:PY01436"/>
<dbReference type="NCBIfam" id="TIGR01599">
    <property type="entry name" value="PYST-A"/>
    <property type="match status" value="1"/>
</dbReference>
<dbReference type="VEuPathDB" id="PlasmoDB:PYYM_1001600"/>
<dbReference type="OrthoDB" id="370852at2759"/>
<dbReference type="Proteomes" id="UP000072874">
    <property type="component" value="Chromosome 10"/>
</dbReference>
<feature type="chain" id="PRO_5014502152" evidence="1">
    <location>
        <begin position="26"/>
        <end position="275"/>
    </location>
</feature>
<dbReference type="KEGG" id="pyo:PY17X_1001600"/>